<evidence type="ECO:0000313" key="2">
    <source>
        <dbReference type="EMBL" id="CAG8750904.1"/>
    </source>
</evidence>
<dbReference type="Proteomes" id="UP000789759">
    <property type="component" value="Unassembled WGS sequence"/>
</dbReference>
<feature type="compositionally biased region" description="Basic and acidic residues" evidence="1">
    <location>
        <begin position="23"/>
        <end position="32"/>
    </location>
</feature>
<comment type="caution">
    <text evidence="2">The sequence shown here is derived from an EMBL/GenBank/DDBJ whole genome shotgun (WGS) entry which is preliminary data.</text>
</comment>
<gene>
    <name evidence="2" type="ORF">CPELLU_LOCUS14700</name>
</gene>
<dbReference type="AlphaFoldDB" id="A0A9N9ITM1"/>
<name>A0A9N9ITM1_9GLOM</name>
<dbReference type="EMBL" id="CAJVQA010017879">
    <property type="protein sequence ID" value="CAG8750904.1"/>
    <property type="molecule type" value="Genomic_DNA"/>
</dbReference>
<keyword evidence="3" id="KW-1185">Reference proteome</keyword>
<proteinExistence type="predicted"/>
<feature type="region of interest" description="Disordered" evidence="1">
    <location>
        <begin position="1"/>
        <end position="65"/>
    </location>
</feature>
<evidence type="ECO:0000256" key="1">
    <source>
        <dbReference type="SAM" id="MobiDB-lite"/>
    </source>
</evidence>
<evidence type="ECO:0000313" key="3">
    <source>
        <dbReference type="Proteomes" id="UP000789759"/>
    </source>
</evidence>
<protein>
    <submittedName>
        <fullName evidence="2">22908_t:CDS:1</fullName>
    </submittedName>
</protein>
<reference evidence="2" key="1">
    <citation type="submission" date="2021-06" db="EMBL/GenBank/DDBJ databases">
        <authorList>
            <person name="Kallberg Y."/>
            <person name="Tangrot J."/>
            <person name="Rosling A."/>
        </authorList>
    </citation>
    <scope>NUCLEOTIDE SEQUENCE</scope>
    <source>
        <strain evidence="2">FL966</strain>
    </source>
</reference>
<sequence length="65" mass="7826">PQEISLIKHRKTQKQFKARKPKEHISEMLKDKNKIRKPKRLKKISKPEGKKKKLTQLRLSKKPED</sequence>
<feature type="non-terminal residue" evidence="2">
    <location>
        <position position="1"/>
    </location>
</feature>
<organism evidence="2 3">
    <name type="scientific">Cetraspora pellucida</name>
    <dbReference type="NCBI Taxonomy" id="1433469"/>
    <lineage>
        <taxon>Eukaryota</taxon>
        <taxon>Fungi</taxon>
        <taxon>Fungi incertae sedis</taxon>
        <taxon>Mucoromycota</taxon>
        <taxon>Glomeromycotina</taxon>
        <taxon>Glomeromycetes</taxon>
        <taxon>Diversisporales</taxon>
        <taxon>Gigasporaceae</taxon>
        <taxon>Cetraspora</taxon>
    </lineage>
</organism>
<feature type="compositionally biased region" description="Basic residues" evidence="1">
    <location>
        <begin position="7"/>
        <end position="22"/>
    </location>
</feature>
<feature type="compositionally biased region" description="Basic residues" evidence="1">
    <location>
        <begin position="33"/>
        <end position="55"/>
    </location>
</feature>
<accession>A0A9N9ITM1</accession>